<sequence>MAALAAVGAGVLVLGDTWLVLLLAAALALVVTQCAFLGHDGAHRQMFGSARANEAAGRVFASLLCGLSYGWWMGKHTRHHQAPNTEGVDGDIRSKVLSYTEEMARSRRGAIAWLTRRQGWFFFPLLLLQGANLHVDSTTRLLSRAPVKRRWVDVALIATHWGAYLALLLVALPPGKAAAFLGVHLAVLGVAMGAAFAPNHVGMPIVPRTAKLDFLRRQVLMSRNVRGGALVHLAMGGLNFQVEHHLFPSMPRPNLRRAQPLVRAYCEAQQIPYTETSVVGAYRAVVSHLNRVGLFARSTFSCPLASQLR</sequence>
<gene>
    <name evidence="3" type="ORF">WDZ17_16750</name>
</gene>
<keyword evidence="4" id="KW-1185">Reference proteome</keyword>
<protein>
    <submittedName>
        <fullName evidence="3">Acyl-CoA desaturase</fullName>
        <ecNumber evidence="3">1.14.19.-</ecNumber>
    </submittedName>
</protein>
<comment type="caution">
    <text evidence="3">The sequence shown here is derived from an EMBL/GenBank/DDBJ whole genome shotgun (WGS) entry which is preliminary data.</text>
</comment>
<dbReference type="PANTHER" id="PTHR19353">
    <property type="entry name" value="FATTY ACID DESATURASE 2"/>
    <property type="match status" value="1"/>
</dbReference>
<feature type="domain" description="Fatty acid desaturase" evidence="2">
    <location>
        <begin position="17"/>
        <end position="276"/>
    </location>
</feature>
<evidence type="ECO:0000259" key="2">
    <source>
        <dbReference type="Pfam" id="PF00487"/>
    </source>
</evidence>
<dbReference type="GO" id="GO:0016491">
    <property type="term" value="F:oxidoreductase activity"/>
    <property type="evidence" value="ECO:0007669"/>
    <property type="project" value="UniProtKB-KW"/>
</dbReference>
<dbReference type="CDD" id="cd03506">
    <property type="entry name" value="Delta6-FADS-like"/>
    <property type="match status" value="1"/>
</dbReference>
<keyword evidence="1" id="KW-1133">Transmembrane helix</keyword>
<dbReference type="RefSeq" id="WP_339576319.1">
    <property type="nucleotide sequence ID" value="NZ_JBBIAA010000042.1"/>
</dbReference>
<evidence type="ECO:0000256" key="1">
    <source>
        <dbReference type="SAM" id="Phobius"/>
    </source>
</evidence>
<feature type="transmembrane region" description="Helical" evidence="1">
    <location>
        <begin position="178"/>
        <end position="198"/>
    </location>
</feature>
<dbReference type="EC" id="1.14.19.-" evidence="3"/>
<keyword evidence="1" id="KW-0812">Transmembrane</keyword>
<dbReference type="InterPro" id="IPR012171">
    <property type="entry name" value="Fatty_acid_desaturase"/>
</dbReference>
<dbReference type="PANTHER" id="PTHR19353:SF19">
    <property type="entry name" value="DELTA(5) FATTY ACID DESATURASE C-RELATED"/>
    <property type="match status" value="1"/>
</dbReference>
<keyword evidence="1" id="KW-0472">Membrane</keyword>
<evidence type="ECO:0000313" key="3">
    <source>
        <dbReference type="EMBL" id="MEJ5946946.1"/>
    </source>
</evidence>
<dbReference type="Pfam" id="PF00487">
    <property type="entry name" value="FA_desaturase"/>
    <property type="match status" value="1"/>
</dbReference>
<name>A0ABU8RPB9_9ACTN</name>
<dbReference type="Proteomes" id="UP001387100">
    <property type="component" value="Unassembled WGS sequence"/>
</dbReference>
<feature type="transmembrane region" description="Helical" evidence="1">
    <location>
        <begin position="18"/>
        <end position="38"/>
    </location>
</feature>
<proteinExistence type="predicted"/>
<dbReference type="InterPro" id="IPR005804">
    <property type="entry name" value="FA_desaturase_dom"/>
</dbReference>
<feature type="transmembrane region" description="Helical" evidence="1">
    <location>
        <begin position="151"/>
        <end position="172"/>
    </location>
</feature>
<accession>A0ABU8RPB9</accession>
<organism evidence="3 4">
    <name type="scientific">Pseudokineococcus basanitobsidens</name>
    <dbReference type="NCBI Taxonomy" id="1926649"/>
    <lineage>
        <taxon>Bacteria</taxon>
        <taxon>Bacillati</taxon>
        <taxon>Actinomycetota</taxon>
        <taxon>Actinomycetes</taxon>
        <taxon>Kineosporiales</taxon>
        <taxon>Kineosporiaceae</taxon>
        <taxon>Pseudokineococcus</taxon>
    </lineage>
</organism>
<evidence type="ECO:0000313" key="4">
    <source>
        <dbReference type="Proteomes" id="UP001387100"/>
    </source>
</evidence>
<keyword evidence="3" id="KW-0560">Oxidoreductase</keyword>
<reference evidence="3 4" key="1">
    <citation type="journal article" date="2017" name="Int. J. Syst. Evol. Microbiol.">
        <title>Pseudokineococcus basanitobsidens sp. nov., isolated from volcanic rock.</title>
        <authorList>
            <person name="Lee D.W."/>
            <person name="Park M.Y."/>
            <person name="Kim J.J."/>
            <person name="Kim B.S."/>
        </authorList>
    </citation>
    <scope>NUCLEOTIDE SEQUENCE [LARGE SCALE GENOMIC DNA]</scope>
    <source>
        <strain evidence="3 4">DSM 103726</strain>
    </source>
</reference>
<dbReference type="EMBL" id="JBBIAA010000042">
    <property type="protein sequence ID" value="MEJ5946946.1"/>
    <property type="molecule type" value="Genomic_DNA"/>
</dbReference>